<name>A0ABW4GPA9_9ACTN</name>
<keyword evidence="5" id="KW-1185">Reference proteome</keyword>
<keyword evidence="1" id="KW-0500">Molybdenum</keyword>
<dbReference type="SUPFAM" id="SSF56003">
    <property type="entry name" value="Molybdenum cofactor-binding domain"/>
    <property type="match status" value="1"/>
</dbReference>
<gene>
    <name evidence="4" type="ORF">ACFSJ0_44755</name>
</gene>
<keyword evidence="2" id="KW-0560">Oxidoreductase</keyword>
<dbReference type="EMBL" id="JBHUCM010000043">
    <property type="protein sequence ID" value="MFD1544219.1"/>
    <property type="molecule type" value="Genomic_DNA"/>
</dbReference>
<comment type="caution">
    <text evidence="4">The sequence shown here is derived from an EMBL/GenBank/DDBJ whole genome shotgun (WGS) entry which is preliminary data.</text>
</comment>
<dbReference type="Proteomes" id="UP001597097">
    <property type="component" value="Unassembled WGS sequence"/>
</dbReference>
<dbReference type="InterPro" id="IPR037165">
    <property type="entry name" value="AldOxase/xan_DH_Mopterin-bd_sf"/>
</dbReference>
<dbReference type="InterPro" id="IPR046867">
    <property type="entry name" value="AldOxase/xan_DH_MoCoBD2"/>
</dbReference>
<evidence type="ECO:0000256" key="2">
    <source>
        <dbReference type="ARBA" id="ARBA00023002"/>
    </source>
</evidence>
<dbReference type="PANTHER" id="PTHR11908:SF132">
    <property type="entry name" value="ALDEHYDE OXIDASE 1-RELATED"/>
    <property type="match status" value="1"/>
</dbReference>
<dbReference type="PANTHER" id="PTHR11908">
    <property type="entry name" value="XANTHINE DEHYDROGENASE"/>
    <property type="match status" value="1"/>
</dbReference>
<reference evidence="5" key="1">
    <citation type="journal article" date="2019" name="Int. J. Syst. Evol. Microbiol.">
        <title>The Global Catalogue of Microorganisms (GCM) 10K type strain sequencing project: providing services to taxonomists for standard genome sequencing and annotation.</title>
        <authorList>
            <consortium name="The Broad Institute Genomics Platform"/>
            <consortium name="The Broad Institute Genome Sequencing Center for Infectious Disease"/>
            <person name="Wu L."/>
            <person name="Ma J."/>
        </authorList>
    </citation>
    <scope>NUCLEOTIDE SEQUENCE [LARGE SCALE GENOMIC DNA]</scope>
    <source>
        <strain evidence="5">CGMCC 1.15399</strain>
    </source>
</reference>
<dbReference type="RefSeq" id="WP_246650752.1">
    <property type="nucleotide sequence ID" value="NZ_JAHKRM010000004.1"/>
</dbReference>
<dbReference type="InterPro" id="IPR016208">
    <property type="entry name" value="Ald_Oxase/xanthine_DH-like"/>
</dbReference>
<dbReference type="SUPFAM" id="SSF54665">
    <property type="entry name" value="CO dehydrogenase molybdoprotein N-domain-like"/>
    <property type="match status" value="1"/>
</dbReference>
<dbReference type="Pfam" id="PF02738">
    <property type="entry name" value="MoCoBD_1"/>
    <property type="match status" value="1"/>
</dbReference>
<proteinExistence type="predicted"/>
<evidence type="ECO:0000259" key="3">
    <source>
        <dbReference type="SMART" id="SM01008"/>
    </source>
</evidence>
<dbReference type="InterPro" id="IPR008274">
    <property type="entry name" value="AldOxase/xan_DH_MoCoBD1"/>
</dbReference>
<sequence length="754" mass="80450">MRAVGKIARLLPDGRHDPLSTEKGEIGRMVDRVDGRAKVSGAIRYTAEHDLPGLAHAVAVGSTIPKGRILAIDSSRAAAAPSVVLVMTHQNAPRMKPTAAYATLKGMVAAAAMSLPILNTDEIFWNGQPVAVVVAETREQAEHAARLIDVRYAQEPAVLSMTPEAAFTPAHAVLEEARTLVGDPRAGLANAQVKVEHVYTTPLEHHNAMEPHATLAHWDGDDLTVYDASQYPYGVKEMLAKKFGLPKGRVRVLAPYIGGGFGGKTTAWPHVSLAVAAAKLAGRPVKLVLSRAQTFHMTGGRAPTRSRIALGADAQGRLTAITHDALSTCTTDEFAEAAIAASRHLYACPNIGAHQRVVRVDRIQNAFFRGPGVAPGSFAMESAMDELAWRLDMDPLDLRLRNEPDRDPVSGNRFTSRHLREAYAIGAEAFGWRARPPATRAMRDGHHLIGYGMAAAINPDAILVAAVRLRLDADGTVTIHSSTNELGAGTSTAQTQHAAQRLGLPMDKIHFLHGDSNVAKTRIPGASAATTTIASAIWSARDTLVRELLALTKGTGSPLAGLGPEEVETRDEGVFLPDGRGMTYQRILAAAGRESLEVTGSSALPYQTIKRATNTYGAHFCEVRVDEDTGEVRVVRWVGAFDGGRVVSPKQATSQMAGGIIMGIGMALTEETLFDERTGRIANPGLAEYHVPTHADVPDIDVRFVDRPDPQTPLGAKGIGELGIVGVAAAIANAVYHATGKRLRDLPITPDKLM</sequence>
<dbReference type="InterPro" id="IPR036856">
    <property type="entry name" value="Ald_Oxase/Xan_DH_a/b_sf"/>
</dbReference>
<evidence type="ECO:0000313" key="5">
    <source>
        <dbReference type="Proteomes" id="UP001597097"/>
    </source>
</evidence>
<dbReference type="InterPro" id="IPR000674">
    <property type="entry name" value="Ald_Oxase/Xan_DH_a/b"/>
</dbReference>
<accession>A0ABW4GPA9</accession>
<evidence type="ECO:0000256" key="1">
    <source>
        <dbReference type="ARBA" id="ARBA00022505"/>
    </source>
</evidence>
<dbReference type="Pfam" id="PF20256">
    <property type="entry name" value="MoCoBD_2"/>
    <property type="match status" value="1"/>
</dbReference>
<feature type="domain" description="Aldehyde oxidase/xanthine dehydrogenase a/b hammerhead" evidence="3">
    <location>
        <begin position="40"/>
        <end position="156"/>
    </location>
</feature>
<dbReference type="Pfam" id="PF01315">
    <property type="entry name" value="Ald_Xan_dh_C"/>
    <property type="match status" value="1"/>
</dbReference>
<organism evidence="4 5">
    <name type="scientific">Nonomuraea guangzhouensis</name>
    <dbReference type="NCBI Taxonomy" id="1291555"/>
    <lineage>
        <taxon>Bacteria</taxon>
        <taxon>Bacillati</taxon>
        <taxon>Actinomycetota</taxon>
        <taxon>Actinomycetes</taxon>
        <taxon>Streptosporangiales</taxon>
        <taxon>Streptosporangiaceae</taxon>
        <taxon>Nonomuraea</taxon>
    </lineage>
</organism>
<protein>
    <submittedName>
        <fullName evidence="4">Xanthine dehydrogenase family protein molybdopterin-binding subunit</fullName>
    </submittedName>
</protein>
<evidence type="ECO:0000313" key="4">
    <source>
        <dbReference type="EMBL" id="MFD1544219.1"/>
    </source>
</evidence>
<dbReference type="Gene3D" id="3.30.365.10">
    <property type="entry name" value="Aldehyde oxidase/xanthine dehydrogenase, molybdopterin binding domain"/>
    <property type="match status" value="4"/>
</dbReference>
<dbReference type="SMART" id="SM01008">
    <property type="entry name" value="Ald_Xan_dh_C"/>
    <property type="match status" value="1"/>
</dbReference>
<dbReference type="Gene3D" id="3.90.1170.50">
    <property type="entry name" value="Aldehyde oxidase/xanthine dehydrogenase, a/b hammerhead"/>
    <property type="match status" value="1"/>
</dbReference>